<proteinExistence type="predicted"/>
<name>B2WL72_PYRTR</name>
<dbReference type="InParanoid" id="B2WL72"/>
<accession>B2WL72</accession>
<evidence type="ECO:0000313" key="1">
    <source>
        <dbReference type="EMBL" id="EDU43782.1"/>
    </source>
</evidence>
<dbReference type="Proteomes" id="UP000001471">
    <property type="component" value="Unassembled WGS sequence"/>
</dbReference>
<reference evidence="2" key="1">
    <citation type="journal article" date="2013" name="G3 (Bethesda)">
        <title>Comparative genomics of a plant-pathogenic fungus, Pyrenophora tritici-repentis, reveals transduplication and the impact of repeat elements on pathogenicity and population divergence.</title>
        <authorList>
            <person name="Manning V.A."/>
            <person name="Pandelova I."/>
            <person name="Dhillon B."/>
            <person name="Wilhelm L.J."/>
            <person name="Goodwin S.B."/>
            <person name="Berlin A.M."/>
            <person name="Figueroa M."/>
            <person name="Freitag M."/>
            <person name="Hane J.K."/>
            <person name="Henrissat B."/>
            <person name="Holman W.H."/>
            <person name="Kodira C.D."/>
            <person name="Martin J."/>
            <person name="Oliver R.P."/>
            <person name="Robbertse B."/>
            <person name="Schackwitz W."/>
            <person name="Schwartz D.C."/>
            <person name="Spatafora J.W."/>
            <person name="Turgeon B.G."/>
            <person name="Yandava C."/>
            <person name="Young S."/>
            <person name="Zhou S."/>
            <person name="Zeng Q."/>
            <person name="Grigoriev I.V."/>
            <person name="Ma L.-J."/>
            <person name="Ciuffetti L.M."/>
        </authorList>
    </citation>
    <scope>NUCLEOTIDE SEQUENCE [LARGE SCALE GENOMIC DNA]</scope>
    <source>
        <strain evidence="2">Pt-1C-BFP</strain>
    </source>
</reference>
<dbReference type="EMBL" id="DS231628">
    <property type="protein sequence ID" value="EDU43782.1"/>
    <property type="molecule type" value="Genomic_DNA"/>
</dbReference>
<protein>
    <submittedName>
        <fullName evidence="1">Uncharacterized protein</fullName>
    </submittedName>
</protein>
<evidence type="ECO:0000313" key="2">
    <source>
        <dbReference type="Proteomes" id="UP000001471"/>
    </source>
</evidence>
<organism evidence="1 2">
    <name type="scientific">Pyrenophora tritici-repentis (strain Pt-1C-BFP)</name>
    <name type="common">Wheat tan spot fungus</name>
    <name type="synonym">Drechslera tritici-repentis</name>
    <dbReference type="NCBI Taxonomy" id="426418"/>
    <lineage>
        <taxon>Eukaryota</taxon>
        <taxon>Fungi</taxon>
        <taxon>Dikarya</taxon>
        <taxon>Ascomycota</taxon>
        <taxon>Pezizomycotina</taxon>
        <taxon>Dothideomycetes</taxon>
        <taxon>Pleosporomycetidae</taxon>
        <taxon>Pleosporales</taxon>
        <taxon>Pleosporineae</taxon>
        <taxon>Pleosporaceae</taxon>
        <taxon>Pyrenophora</taxon>
    </lineage>
</organism>
<dbReference type="HOGENOM" id="CLU_821690_0_0_1"/>
<sequence length="338" mass="37339">MTFTVVVGARVPGRLMKTEFAIVTVAVEVLATVDTNGKFDLTRQEGAAVVGRPIDQTIPTALVESQPVQTGSYYALKTESPTNEGFNGHAMVANETSNSSEAVCCQVFVGTLRELVLVPQEQHLAASLSSETPTERSCITSQLSVLRFRCSPSAYASATTRIKNEPPFAFFDFDAASKTAPTGAGHREHGTWLIPRFLVVRLGSKAMGRGGWWAPLCKDKIYNRYRYLDYEGTEEASGSTVAATAAMNVAYLASQLTAFRYWRSLAGPRRALHLEQLQEFSLRIRVTKAKIKSVKLDSVLQHIEEIKDKKAIVWALHHKAFPDFHKKLALQTAAFLWI</sequence>
<dbReference type="AlphaFoldDB" id="B2WL72"/>
<gene>
    <name evidence="1" type="ORF">PTRG_10732</name>
</gene>